<dbReference type="PROSITE" id="PS51904">
    <property type="entry name" value="GLYCOSYL_HYDROL_F25_2"/>
    <property type="match status" value="1"/>
</dbReference>
<dbReference type="PANTHER" id="PTHR23208:SF36">
    <property type="entry name" value="LYSOZYME-RELATED"/>
    <property type="match status" value="1"/>
</dbReference>
<dbReference type="CDD" id="cd06416">
    <property type="entry name" value="GH25_Lys1-like"/>
    <property type="match status" value="1"/>
</dbReference>
<evidence type="ECO:0000256" key="1">
    <source>
        <dbReference type="ARBA" id="ARBA00010646"/>
    </source>
</evidence>
<feature type="signal peptide" evidence="3">
    <location>
        <begin position="1"/>
        <end position="18"/>
    </location>
</feature>
<dbReference type="GO" id="GO:0016998">
    <property type="term" value="P:cell wall macromolecule catabolic process"/>
    <property type="evidence" value="ECO:0007669"/>
    <property type="project" value="InterPro"/>
</dbReference>
<dbReference type="GO" id="GO:0009253">
    <property type="term" value="P:peptidoglycan catabolic process"/>
    <property type="evidence" value="ECO:0007669"/>
    <property type="project" value="InterPro"/>
</dbReference>
<feature type="chain" id="PRO_5037977838" evidence="3">
    <location>
        <begin position="19"/>
        <end position="216"/>
    </location>
</feature>
<sequence length="216" mass="24196">MKLLSTILCMCIASQAEAYIGFDGIQAMSVNAFNCLQNQGFSFYVTRVWQEIGDYDFTGIQNIKNARAAGWNDVDGYIYPCRRSTCASAAHQMEATIDQLGRSGAQIGMIWLDIERDSEWSSNLGVNQQLIRDLVNQAQSQGVKVGIYTNNNNWAAIVGIDWSEFSSLPLWWANYNGQQNYDGFVPFGGWTRPAIRQYQGDVAGHCGVSMDLNWYP</sequence>
<organism evidence="4 5">
    <name type="scientific">Plectus sambesii</name>
    <dbReference type="NCBI Taxonomy" id="2011161"/>
    <lineage>
        <taxon>Eukaryota</taxon>
        <taxon>Metazoa</taxon>
        <taxon>Ecdysozoa</taxon>
        <taxon>Nematoda</taxon>
        <taxon>Chromadorea</taxon>
        <taxon>Plectida</taxon>
        <taxon>Plectina</taxon>
        <taxon>Plectoidea</taxon>
        <taxon>Plectidae</taxon>
        <taxon>Plectus</taxon>
    </lineage>
</organism>
<comment type="similarity">
    <text evidence="1">Belongs to the glycosyl hydrolase 25 family.</text>
</comment>
<protein>
    <submittedName>
        <fullName evidence="5">Lysozyme</fullName>
    </submittedName>
</protein>
<proteinExistence type="inferred from homology"/>
<name>A0A914WUF9_9BILA</name>
<dbReference type="InterPro" id="IPR002053">
    <property type="entry name" value="Glyco_hydro_25"/>
</dbReference>
<dbReference type="Proteomes" id="UP000887566">
    <property type="component" value="Unplaced"/>
</dbReference>
<evidence type="ECO:0000313" key="5">
    <source>
        <dbReference type="WBParaSite" id="PSAMB.scaffold489size49556.g6318.t1"/>
    </source>
</evidence>
<keyword evidence="2 3" id="KW-0732">Signal</keyword>
<dbReference type="Pfam" id="PF01183">
    <property type="entry name" value="Glyco_hydro_25"/>
    <property type="match status" value="1"/>
</dbReference>
<keyword evidence="4" id="KW-1185">Reference proteome</keyword>
<dbReference type="SUPFAM" id="SSF51445">
    <property type="entry name" value="(Trans)glycosidases"/>
    <property type="match status" value="1"/>
</dbReference>
<accession>A0A914WUF9</accession>
<evidence type="ECO:0000256" key="3">
    <source>
        <dbReference type="SAM" id="SignalP"/>
    </source>
</evidence>
<reference evidence="5" key="1">
    <citation type="submission" date="2022-11" db="UniProtKB">
        <authorList>
            <consortium name="WormBaseParasite"/>
        </authorList>
    </citation>
    <scope>IDENTIFICATION</scope>
</reference>
<dbReference type="GO" id="GO:0045087">
    <property type="term" value="P:innate immune response"/>
    <property type="evidence" value="ECO:0007669"/>
    <property type="project" value="TreeGrafter"/>
</dbReference>
<evidence type="ECO:0000256" key="2">
    <source>
        <dbReference type="ARBA" id="ARBA00022729"/>
    </source>
</evidence>
<evidence type="ECO:0000313" key="4">
    <source>
        <dbReference type="Proteomes" id="UP000887566"/>
    </source>
</evidence>
<dbReference type="InterPro" id="IPR017853">
    <property type="entry name" value="GH"/>
</dbReference>
<dbReference type="AlphaFoldDB" id="A0A914WUF9"/>
<dbReference type="Gene3D" id="3.20.20.80">
    <property type="entry name" value="Glycosidases"/>
    <property type="match status" value="1"/>
</dbReference>
<dbReference type="WBParaSite" id="PSAMB.scaffold489size49556.g6318.t1">
    <property type="protein sequence ID" value="PSAMB.scaffold489size49556.g6318.t1"/>
    <property type="gene ID" value="PSAMB.scaffold489size49556.g6318"/>
</dbReference>
<dbReference type="GO" id="GO:0003796">
    <property type="term" value="F:lysozyme activity"/>
    <property type="evidence" value="ECO:0007669"/>
    <property type="project" value="InterPro"/>
</dbReference>
<dbReference type="GO" id="GO:0007165">
    <property type="term" value="P:signal transduction"/>
    <property type="evidence" value="ECO:0007669"/>
    <property type="project" value="TreeGrafter"/>
</dbReference>
<dbReference type="InterPro" id="IPR051595">
    <property type="entry name" value="GH25_Enzymes"/>
</dbReference>
<dbReference type="PANTHER" id="PTHR23208">
    <property type="entry name" value="LYSOZYME PROTEIN"/>
    <property type="match status" value="1"/>
</dbReference>